<dbReference type="InterPro" id="IPR001765">
    <property type="entry name" value="Carbonic_anhydrase"/>
</dbReference>
<dbReference type="PANTHER" id="PTHR11002:SF76">
    <property type="entry name" value="CARBONIC ANHYDRASE"/>
    <property type="match status" value="1"/>
</dbReference>
<dbReference type="EC" id="4.2.1.1" evidence="2 8"/>
<feature type="binding site" evidence="7">
    <location>
        <position position="83"/>
    </location>
    <ligand>
        <name>Zn(2+)</name>
        <dbReference type="ChEBI" id="CHEBI:29105"/>
    </ligand>
</feature>
<dbReference type="GO" id="GO:0071244">
    <property type="term" value="P:cellular response to carbon dioxide"/>
    <property type="evidence" value="ECO:0007669"/>
    <property type="project" value="TreeGrafter"/>
</dbReference>
<dbReference type="GO" id="GO:0004089">
    <property type="term" value="F:carbonate dehydratase activity"/>
    <property type="evidence" value="ECO:0007669"/>
    <property type="project" value="UniProtKB-UniRule"/>
</dbReference>
<reference evidence="11" key="1">
    <citation type="journal article" date="2014" name="Proc. Natl. Acad. Sci. U.S.A.">
        <title>Extensive sampling of basidiomycete genomes demonstrates inadequacy of the white-rot/brown-rot paradigm for wood decay fungi.</title>
        <authorList>
            <person name="Riley R."/>
            <person name="Salamov A.A."/>
            <person name="Brown D.W."/>
            <person name="Nagy L.G."/>
            <person name="Floudas D."/>
            <person name="Held B.W."/>
            <person name="Levasseur A."/>
            <person name="Lombard V."/>
            <person name="Morin E."/>
            <person name="Otillar R."/>
            <person name="Lindquist E.A."/>
            <person name="Sun H."/>
            <person name="LaButti K.M."/>
            <person name="Schmutz J."/>
            <person name="Jabbour D."/>
            <person name="Luo H."/>
            <person name="Baker S.E."/>
            <person name="Pisabarro A.G."/>
            <person name="Walton J.D."/>
            <person name="Blanchette R.A."/>
            <person name="Henrissat B."/>
            <person name="Martin F."/>
            <person name="Cullen D."/>
            <person name="Hibbett D.S."/>
            <person name="Grigoriev I.V."/>
        </authorList>
    </citation>
    <scope>NUCLEOTIDE SEQUENCE [LARGE SCALE GENOMIC DNA]</scope>
    <source>
        <strain evidence="11">FD-172 SS1</strain>
    </source>
</reference>
<dbReference type="Pfam" id="PF00484">
    <property type="entry name" value="Pro_CA"/>
    <property type="match status" value="1"/>
</dbReference>
<comment type="cofactor">
    <cofactor evidence="7">
        <name>Zn(2+)</name>
        <dbReference type="ChEBI" id="CHEBI:29105"/>
    </cofactor>
    <text evidence="7">Binds 1 zinc ion per subunit.</text>
</comment>
<feature type="chain" id="PRO_5001641644" description="Carbonic anhydrase" evidence="9">
    <location>
        <begin position="19"/>
        <end position="266"/>
    </location>
</feature>
<comment type="catalytic activity">
    <reaction evidence="6 8">
        <text>hydrogencarbonate + H(+) = CO2 + H2O</text>
        <dbReference type="Rhea" id="RHEA:10748"/>
        <dbReference type="ChEBI" id="CHEBI:15377"/>
        <dbReference type="ChEBI" id="CHEBI:15378"/>
        <dbReference type="ChEBI" id="CHEBI:16526"/>
        <dbReference type="ChEBI" id="CHEBI:17544"/>
        <dbReference type="EC" id="4.2.1.1"/>
    </reaction>
</comment>
<dbReference type="Proteomes" id="UP000027195">
    <property type="component" value="Unassembled WGS sequence"/>
</dbReference>
<evidence type="ECO:0000256" key="7">
    <source>
        <dbReference type="PIRSR" id="PIRSR601765-1"/>
    </source>
</evidence>
<dbReference type="Gene3D" id="3.40.1050.10">
    <property type="entry name" value="Carbonic anhydrase"/>
    <property type="match status" value="1"/>
</dbReference>
<evidence type="ECO:0000256" key="6">
    <source>
        <dbReference type="ARBA" id="ARBA00048348"/>
    </source>
</evidence>
<keyword evidence="3 7" id="KW-0479">Metal-binding</keyword>
<dbReference type="SMART" id="SM00947">
    <property type="entry name" value="Pro_CA"/>
    <property type="match status" value="1"/>
</dbReference>
<name>A0A067MXX4_BOTB1</name>
<dbReference type="AlphaFoldDB" id="A0A067MXX4"/>
<dbReference type="OrthoDB" id="10248475at2759"/>
<evidence type="ECO:0000256" key="9">
    <source>
        <dbReference type="SAM" id="SignalP"/>
    </source>
</evidence>
<keyword evidence="9" id="KW-0732">Signal</keyword>
<evidence type="ECO:0000256" key="1">
    <source>
        <dbReference type="ARBA" id="ARBA00006217"/>
    </source>
</evidence>
<feature type="signal peptide" evidence="9">
    <location>
        <begin position="1"/>
        <end position="18"/>
    </location>
</feature>
<feature type="binding site" evidence="7">
    <location>
        <position position="85"/>
    </location>
    <ligand>
        <name>Zn(2+)</name>
        <dbReference type="ChEBI" id="CHEBI:29105"/>
    </ligand>
</feature>
<dbReference type="GO" id="GO:0034599">
    <property type="term" value="P:cellular response to oxidative stress"/>
    <property type="evidence" value="ECO:0007669"/>
    <property type="project" value="TreeGrafter"/>
</dbReference>
<accession>A0A067MXX4</accession>
<sequence length="266" mass="28501">MLSRIATFLGLSLITALASPVHIGIADGRSLAMIRDVPAPPEITALLQGNQQFRDDIATSSDPTLLVDLAKNGQKPDFMFLGCRDSRVSEGTIFDAQPGTLFTQRNIGNQFNESDNNVNSVLAYILAYLTVRHVLVVGHIGCGGVGAAIASAPTPPLPRLSFQAWVQPIRELYQTSDRAEIVALRTANAANTTVAAPPLDNPGYIALVEENVKRVKSIVSSQHWAAYAANSTALEPVFVHGWVYDIRNGSLYNLKVTQGPPGVAIS</sequence>
<comment type="similarity">
    <text evidence="1 8">Belongs to the beta-class carbonic anhydrase family.</text>
</comment>
<keyword evidence="11" id="KW-1185">Reference proteome</keyword>
<evidence type="ECO:0000256" key="8">
    <source>
        <dbReference type="RuleBase" id="RU003956"/>
    </source>
</evidence>
<proteinExistence type="inferred from homology"/>
<gene>
    <name evidence="10" type="ORF">BOTBODRAFT_64952</name>
</gene>
<organism evidence="10 11">
    <name type="scientific">Botryobasidium botryosum (strain FD-172 SS1)</name>
    <dbReference type="NCBI Taxonomy" id="930990"/>
    <lineage>
        <taxon>Eukaryota</taxon>
        <taxon>Fungi</taxon>
        <taxon>Dikarya</taxon>
        <taxon>Basidiomycota</taxon>
        <taxon>Agaricomycotina</taxon>
        <taxon>Agaricomycetes</taxon>
        <taxon>Cantharellales</taxon>
        <taxon>Botryobasidiaceae</taxon>
        <taxon>Botryobasidium</taxon>
    </lineage>
</organism>
<keyword evidence="5 8" id="KW-0456">Lyase</keyword>
<keyword evidence="4 7" id="KW-0862">Zinc</keyword>
<evidence type="ECO:0000256" key="2">
    <source>
        <dbReference type="ARBA" id="ARBA00012925"/>
    </source>
</evidence>
<dbReference type="SUPFAM" id="SSF53056">
    <property type="entry name" value="beta-carbonic anhydrase, cab"/>
    <property type="match status" value="1"/>
</dbReference>
<dbReference type="GO" id="GO:0008270">
    <property type="term" value="F:zinc ion binding"/>
    <property type="evidence" value="ECO:0007669"/>
    <property type="project" value="UniProtKB-UniRule"/>
</dbReference>
<dbReference type="InParanoid" id="A0A067MXX4"/>
<comment type="function">
    <text evidence="8">Reversible hydration of carbon dioxide.</text>
</comment>
<dbReference type="STRING" id="930990.A0A067MXX4"/>
<evidence type="ECO:0000256" key="3">
    <source>
        <dbReference type="ARBA" id="ARBA00022723"/>
    </source>
</evidence>
<feature type="binding site" evidence="7">
    <location>
        <position position="142"/>
    </location>
    <ligand>
        <name>Zn(2+)</name>
        <dbReference type="ChEBI" id="CHEBI:29105"/>
    </ligand>
</feature>
<evidence type="ECO:0000313" key="10">
    <source>
        <dbReference type="EMBL" id="KDQ16361.1"/>
    </source>
</evidence>
<dbReference type="EMBL" id="KL198028">
    <property type="protein sequence ID" value="KDQ16361.1"/>
    <property type="molecule type" value="Genomic_DNA"/>
</dbReference>
<evidence type="ECO:0000256" key="5">
    <source>
        <dbReference type="ARBA" id="ARBA00023239"/>
    </source>
</evidence>
<dbReference type="PANTHER" id="PTHR11002">
    <property type="entry name" value="CARBONIC ANHYDRASE"/>
    <property type="match status" value="1"/>
</dbReference>
<protein>
    <recommendedName>
        <fullName evidence="2 8">Carbonic anhydrase</fullName>
        <ecNumber evidence="2 8">4.2.1.1</ecNumber>
    </recommendedName>
    <alternativeName>
        <fullName evidence="8">Carbonate dehydratase</fullName>
    </alternativeName>
</protein>
<evidence type="ECO:0000313" key="11">
    <source>
        <dbReference type="Proteomes" id="UP000027195"/>
    </source>
</evidence>
<dbReference type="InterPro" id="IPR036874">
    <property type="entry name" value="Carbonic_anhydrase_sf"/>
</dbReference>
<evidence type="ECO:0000256" key="4">
    <source>
        <dbReference type="ARBA" id="ARBA00022833"/>
    </source>
</evidence>
<feature type="binding site" evidence="7">
    <location>
        <position position="139"/>
    </location>
    <ligand>
        <name>Zn(2+)</name>
        <dbReference type="ChEBI" id="CHEBI:29105"/>
    </ligand>
</feature>
<dbReference type="HOGENOM" id="CLU_053879_3_2_1"/>